<accession>A0A0V0QBX1</accession>
<evidence type="ECO:0000313" key="4">
    <source>
        <dbReference type="EMBL" id="KRW99721.1"/>
    </source>
</evidence>
<evidence type="ECO:0000259" key="3">
    <source>
        <dbReference type="PROSITE" id="PS50011"/>
    </source>
</evidence>
<sequence>MGAEQSHEVNPDKSQFNSNFSKNYTFVKESMDKRFGEIQIYKKKTDEIYLAKRSKNCEGREDFQTAFKLAQKRKDMKHKNLINLVHFSDSSEDNLCGDFNKITLYHDYYMLDLEKELSRRKENNEYLNENEIWYLLDSLVNVNQYIEKNKLYHGDLKPSTIFLTQEGQVKIADSSILSSQKSAYFKALSGEKCNLSPTLLVALKHKDLLPAHDIHKSDVYSLGMTMLEVADLAPAFHCYNWSTKEIIQSKIDECLERIQTRYGEFFAGILRDMLAEKENNRPTFEDINSVLAPYQETIQDMDQQQNQQNQSQLHNSGHNVQTQSRIVQAPTVLQNSQTYFTPQSQNKISQVQYQNSPQTQVIYQQQPQLSSSQIQQVSPRSQIVQPQQAYVVQQQQPQQIYTVSTPVRLVQLQEQQQEQQQQEQKDRSQIQDQNQQQQQQQYVPQFQQLQGNQQSSYIAQNLVHSKYQNPQ</sequence>
<dbReference type="Proteomes" id="UP000054937">
    <property type="component" value="Unassembled WGS sequence"/>
</dbReference>
<dbReference type="AlphaFoldDB" id="A0A0V0QBX1"/>
<dbReference type="OrthoDB" id="290533at2759"/>
<feature type="compositionally biased region" description="Low complexity" evidence="2">
    <location>
        <begin position="301"/>
        <end position="312"/>
    </location>
</feature>
<organism evidence="4 5">
    <name type="scientific">Pseudocohnilembus persalinus</name>
    <name type="common">Ciliate</name>
    <dbReference type="NCBI Taxonomy" id="266149"/>
    <lineage>
        <taxon>Eukaryota</taxon>
        <taxon>Sar</taxon>
        <taxon>Alveolata</taxon>
        <taxon>Ciliophora</taxon>
        <taxon>Intramacronucleata</taxon>
        <taxon>Oligohymenophorea</taxon>
        <taxon>Scuticociliatia</taxon>
        <taxon>Philasterida</taxon>
        <taxon>Pseudocohnilembidae</taxon>
        <taxon>Pseudocohnilembus</taxon>
    </lineage>
</organism>
<evidence type="ECO:0000256" key="1">
    <source>
        <dbReference type="SAM" id="Coils"/>
    </source>
</evidence>
<keyword evidence="4" id="KW-0808">Transferase</keyword>
<dbReference type="SMART" id="SM00220">
    <property type="entry name" value="S_TKc"/>
    <property type="match status" value="1"/>
</dbReference>
<dbReference type="InterPro" id="IPR000719">
    <property type="entry name" value="Prot_kinase_dom"/>
</dbReference>
<dbReference type="EMBL" id="LDAU01000204">
    <property type="protein sequence ID" value="KRW99721.1"/>
    <property type="molecule type" value="Genomic_DNA"/>
</dbReference>
<protein>
    <submittedName>
        <fullName evidence="4">Protein kinase-like domain</fullName>
    </submittedName>
</protein>
<dbReference type="GO" id="GO:0004672">
    <property type="term" value="F:protein kinase activity"/>
    <property type="evidence" value="ECO:0007669"/>
    <property type="project" value="InterPro"/>
</dbReference>
<keyword evidence="5" id="KW-1185">Reference proteome</keyword>
<dbReference type="Gene3D" id="1.10.510.10">
    <property type="entry name" value="Transferase(Phosphotransferase) domain 1"/>
    <property type="match status" value="1"/>
</dbReference>
<keyword evidence="4" id="KW-0418">Kinase</keyword>
<dbReference type="SUPFAM" id="SSF56112">
    <property type="entry name" value="Protein kinase-like (PK-like)"/>
    <property type="match status" value="1"/>
</dbReference>
<dbReference type="GO" id="GO:0005524">
    <property type="term" value="F:ATP binding"/>
    <property type="evidence" value="ECO:0007669"/>
    <property type="project" value="InterPro"/>
</dbReference>
<dbReference type="PANTHER" id="PTHR44305:SF2">
    <property type="entry name" value="SI:DKEY-192D15.2"/>
    <property type="match status" value="1"/>
</dbReference>
<dbReference type="Gene3D" id="3.30.200.20">
    <property type="entry name" value="Phosphorylase Kinase, domain 1"/>
    <property type="match status" value="1"/>
</dbReference>
<dbReference type="InParanoid" id="A0A0V0QBX1"/>
<evidence type="ECO:0000313" key="5">
    <source>
        <dbReference type="Proteomes" id="UP000054937"/>
    </source>
</evidence>
<proteinExistence type="predicted"/>
<dbReference type="Pfam" id="PF00069">
    <property type="entry name" value="Pkinase"/>
    <property type="match status" value="1"/>
</dbReference>
<keyword evidence="1" id="KW-0175">Coiled coil</keyword>
<gene>
    <name evidence="4" type="ORF">PPERSA_07798</name>
</gene>
<dbReference type="InterPro" id="IPR053083">
    <property type="entry name" value="TF_kinase-domain_protein"/>
</dbReference>
<evidence type="ECO:0000256" key="2">
    <source>
        <dbReference type="SAM" id="MobiDB-lite"/>
    </source>
</evidence>
<comment type="caution">
    <text evidence="4">The sequence shown here is derived from an EMBL/GenBank/DDBJ whole genome shotgun (WGS) entry which is preliminary data.</text>
</comment>
<feature type="coiled-coil region" evidence="1">
    <location>
        <begin position="409"/>
        <end position="440"/>
    </location>
</feature>
<dbReference type="InterPro" id="IPR011009">
    <property type="entry name" value="Kinase-like_dom_sf"/>
</dbReference>
<name>A0A0V0QBX1_PSEPJ</name>
<feature type="domain" description="Protein kinase" evidence="3">
    <location>
        <begin position="24"/>
        <end position="295"/>
    </location>
</feature>
<feature type="region of interest" description="Disordered" evidence="2">
    <location>
        <begin position="301"/>
        <end position="321"/>
    </location>
</feature>
<dbReference type="PROSITE" id="PS50011">
    <property type="entry name" value="PROTEIN_KINASE_DOM"/>
    <property type="match status" value="1"/>
</dbReference>
<reference evidence="4 5" key="1">
    <citation type="journal article" date="2015" name="Sci. Rep.">
        <title>Genome of the facultative scuticociliatosis pathogen Pseudocohnilembus persalinus provides insight into its virulence through horizontal gene transfer.</title>
        <authorList>
            <person name="Xiong J."/>
            <person name="Wang G."/>
            <person name="Cheng J."/>
            <person name="Tian M."/>
            <person name="Pan X."/>
            <person name="Warren A."/>
            <person name="Jiang C."/>
            <person name="Yuan D."/>
            <person name="Miao W."/>
        </authorList>
    </citation>
    <scope>NUCLEOTIDE SEQUENCE [LARGE SCALE GENOMIC DNA]</scope>
    <source>
        <strain evidence="4">36N120E</strain>
    </source>
</reference>
<dbReference type="PANTHER" id="PTHR44305">
    <property type="entry name" value="SI:DKEY-192D15.2-RELATED"/>
    <property type="match status" value="1"/>
</dbReference>
<dbReference type="OMA" id="QQNSYIM"/>